<feature type="region of interest" description="Disordered" evidence="1">
    <location>
        <begin position="1"/>
        <end position="27"/>
    </location>
</feature>
<name>A0AAD7EDA4_9AGAR</name>
<dbReference type="Proteomes" id="UP001218218">
    <property type="component" value="Unassembled WGS sequence"/>
</dbReference>
<evidence type="ECO:0000313" key="3">
    <source>
        <dbReference type="Proteomes" id="UP001218218"/>
    </source>
</evidence>
<comment type="caution">
    <text evidence="2">The sequence shown here is derived from an EMBL/GenBank/DDBJ whole genome shotgun (WGS) entry which is preliminary data.</text>
</comment>
<proteinExistence type="predicted"/>
<organism evidence="2 3">
    <name type="scientific">Mycena albidolilacea</name>
    <dbReference type="NCBI Taxonomy" id="1033008"/>
    <lineage>
        <taxon>Eukaryota</taxon>
        <taxon>Fungi</taxon>
        <taxon>Dikarya</taxon>
        <taxon>Basidiomycota</taxon>
        <taxon>Agaricomycotina</taxon>
        <taxon>Agaricomycetes</taxon>
        <taxon>Agaricomycetidae</taxon>
        <taxon>Agaricales</taxon>
        <taxon>Marasmiineae</taxon>
        <taxon>Mycenaceae</taxon>
        <taxon>Mycena</taxon>
    </lineage>
</organism>
<reference evidence="2" key="1">
    <citation type="submission" date="2023-03" db="EMBL/GenBank/DDBJ databases">
        <title>Massive genome expansion in bonnet fungi (Mycena s.s.) driven by repeated elements and novel gene families across ecological guilds.</title>
        <authorList>
            <consortium name="Lawrence Berkeley National Laboratory"/>
            <person name="Harder C.B."/>
            <person name="Miyauchi S."/>
            <person name="Viragh M."/>
            <person name="Kuo A."/>
            <person name="Thoen E."/>
            <person name="Andreopoulos B."/>
            <person name="Lu D."/>
            <person name="Skrede I."/>
            <person name="Drula E."/>
            <person name="Henrissat B."/>
            <person name="Morin E."/>
            <person name="Kohler A."/>
            <person name="Barry K."/>
            <person name="LaButti K."/>
            <person name="Morin E."/>
            <person name="Salamov A."/>
            <person name="Lipzen A."/>
            <person name="Mereny Z."/>
            <person name="Hegedus B."/>
            <person name="Baldrian P."/>
            <person name="Stursova M."/>
            <person name="Weitz H."/>
            <person name="Taylor A."/>
            <person name="Grigoriev I.V."/>
            <person name="Nagy L.G."/>
            <person name="Martin F."/>
            <person name="Kauserud H."/>
        </authorList>
    </citation>
    <scope>NUCLEOTIDE SEQUENCE</scope>
    <source>
        <strain evidence="2">CBHHK002</strain>
    </source>
</reference>
<evidence type="ECO:0000313" key="2">
    <source>
        <dbReference type="EMBL" id="KAJ7312230.1"/>
    </source>
</evidence>
<accession>A0AAD7EDA4</accession>
<sequence>MAKRKVKAKHNDNLSDDNAPQKKCGQPSIFKGARFDFLTSKIPEYIDTSKKKSGKEAKTEGLAPFWADLFEEYWEHFPWDLPLDQDPIPDAVPLPDLDPQTAEEAVEALGAPLSPEESERKSKVQNEIKGVVHIFFFFL</sequence>
<protein>
    <submittedName>
        <fullName evidence="2">Uncharacterized protein</fullName>
    </submittedName>
</protein>
<dbReference type="AlphaFoldDB" id="A0AAD7EDA4"/>
<evidence type="ECO:0000256" key="1">
    <source>
        <dbReference type="SAM" id="MobiDB-lite"/>
    </source>
</evidence>
<keyword evidence="3" id="KW-1185">Reference proteome</keyword>
<gene>
    <name evidence="2" type="ORF">DFH08DRAFT_822266</name>
</gene>
<dbReference type="EMBL" id="JARIHO010000073">
    <property type="protein sequence ID" value="KAJ7312230.1"/>
    <property type="molecule type" value="Genomic_DNA"/>
</dbReference>